<comment type="function">
    <text evidence="1">Could be involved in insertion of integral membrane proteins into the membrane.</text>
</comment>
<dbReference type="NCBIfam" id="TIGR00278">
    <property type="entry name" value="membrane protein insertion efficiency factor YidD"/>
    <property type="match status" value="1"/>
</dbReference>
<dbReference type="EMBL" id="CP120682">
    <property type="protein sequence ID" value="WKN36658.1"/>
    <property type="molecule type" value="Genomic_DNA"/>
</dbReference>
<name>A0AA49GM28_9BACT</name>
<dbReference type="GO" id="GO:0005886">
    <property type="term" value="C:plasma membrane"/>
    <property type="evidence" value="ECO:0007669"/>
    <property type="project" value="UniProtKB-SubCell"/>
</dbReference>
<dbReference type="AlphaFoldDB" id="A0AA49GM28"/>
<dbReference type="SMART" id="SM01234">
    <property type="entry name" value="Haemolytic"/>
    <property type="match status" value="1"/>
</dbReference>
<evidence type="ECO:0000313" key="2">
    <source>
        <dbReference type="EMBL" id="WKN36658.1"/>
    </source>
</evidence>
<keyword evidence="1" id="KW-0472">Membrane</keyword>
<protein>
    <recommendedName>
        <fullName evidence="1">Putative membrane protein insertion efficiency factor</fullName>
    </recommendedName>
</protein>
<organism evidence="2">
    <name type="scientific">Roseihalotalea indica</name>
    <dbReference type="NCBI Taxonomy" id="2867963"/>
    <lineage>
        <taxon>Bacteria</taxon>
        <taxon>Pseudomonadati</taxon>
        <taxon>Bacteroidota</taxon>
        <taxon>Cytophagia</taxon>
        <taxon>Cytophagales</taxon>
        <taxon>Catalimonadaceae</taxon>
        <taxon>Roseihalotalea</taxon>
    </lineage>
</organism>
<dbReference type="InterPro" id="IPR002696">
    <property type="entry name" value="Membr_insert_effic_factor_YidD"/>
</dbReference>
<comment type="similarity">
    <text evidence="1">Belongs to the UPF0161 family.</text>
</comment>
<accession>A0AA49GM28</accession>
<keyword evidence="1" id="KW-1003">Cell membrane</keyword>
<dbReference type="HAMAP" id="MF_00386">
    <property type="entry name" value="UPF0161_YidD"/>
    <property type="match status" value="1"/>
</dbReference>
<dbReference type="Pfam" id="PF01809">
    <property type="entry name" value="YidD"/>
    <property type="match status" value="1"/>
</dbReference>
<sequence length="79" mass="8998">MLSQLARGIIRFYQYAISPLLGTNCRHTPSCSQYTLEAISEWGVLRGSWLGLKRISRCHPWGTHGYDPVPKRTSKPESH</sequence>
<reference evidence="2" key="1">
    <citation type="journal article" date="2023" name="Comput. Struct. Biotechnol. J.">
        <title>Discovery of a novel marine Bacteroidetes with a rich repertoire of carbohydrate-active enzymes.</title>
        <authorList>
            <person name="Chen B."/>
            <person name="Liu G."/>
            <person name="Chen Q."/>
            <person name="Wang H."/>
            <person name="Liu L."/>
            <person name="Tang K."/>
        </authorList>
    </citation>
    <scope>NUCLEOTIDE SEQUENCE</scope>
    <source>
        <strain evidence="2">TK19036</strain>
    </source>
</reference>
<gene>
    <name evidence="2" type="primary">yidD</name>
    <name evidence="2" type="ORF">K4G66_30305</name>
</gene>
<reference evidence="2" key="2">
    <citation type="journal article" date="2024" name="Antonie Van Leeuwenhoek">
        <title>Roseihalotalea indica gen. nov., sp. nov., a halophilic Bacteroidetes from mesopelagic Southwest Indian Ocean with higher carbohydrate metabolic potential.</title>
        <authorList>
            <person name="Chen B."/>
            <person name="Zhang M."/>
            <person name="Lin D."/>
            <person name="Ye J."/>
            <person name="Tang K."/>
        </authorList>
    </citation>
    <scope>NUCLEOTIDE SEQUENCE</scope>
    <source>
        <strain evidence="2">TK19036</strain>
    </source>
</reference>
<proteinExistence type="inferred from homology"/>
<dbReference type="PANTHER" id="PTHR33383">
    <property type="entry name" value="MEMBRANE PROTEIN INSERTION EFFICIENCY FACTOR-RELATED"/>
    <property type="match status" value="1"/>
</dbReference>
<evidence type="ECO:0000256" key="1">
    <source>
        <dbReference type="HAMAP-Rule" id="MF_00386"/>
    </source>
</evidence>
<comment type="subcellular location">
    <subcellularLocation>
        <location evidence="1">Cell membrane</location>
        <topology evidence="1">Peripheral membrane protein</topology>
        <orientation evidence="1">Cytoplasmic side</orientation>
    </subcellularLocation>
</comment>
<dbReference type="PANTHER" id="PTHR33383:SF1">
    <property type="entry name" value="MEMBRANE PROTEIN INSERTION EFFICIENCY FACTOR-RELATED"/>
    <property type="match status" value="1"/>
</dbReference>